<evidence type="ECO:0000313" key="1">
    <source>
        <dbReference type="EMBL" id="CAB4588768.1"/>
    </source>
</evidence>
<evidence type="ECO:0000313" key="3">
    <source>
        <dbReference type="EMBL" id="CAB4978020.1"/>
    </source>
</evidence>
<evidence type="ECO:0000313" key="4">
    <source>
        <dbReference type="EMBL" id="CAB5071554.1"/>
    </source>
</evidence>
<name>A0A6J6WE57_9ZZZZ</name>
<gene>
    <name evidence="1" type="ORF">UFOPK1773_00697</name>
    <name evidence="2" type="ORF">UFOPK2931_00802</name>
    <name evidence="3" type="ORF">UFOPK3916_00845</name>
    <name evidence="4" type="ORF">UFOPK4372_00457</name>
</gene>
<evidence type="ECO:0000313" key="2">
    <source>
        <dbReference type="EMBL" id="CAB4781268.1"/>
    </source>
</evidence>
<dbReference type="EMBL" id="CAFBQZ010000022">
    <property type="protein sequence ID" value="CAB5071554.1"/>
    <property type="molecule type" value="Genomic_DNA"/>
</dbReference>
<organism evidence="2">
    <name type="scientific">freshwater metagenome</name>
    <dbReference type="NCBI Taxonomy" id="449393"/>
    <lineage>
        <taxon>unclassified sequences</taxon>
        <taxon>metagenomes</taxon>
        <taxon>ecological metagenomes</taxon>
    </lineage>
</organism>
<dbReference type="EMBL" id="CAEZUA010000038">
    <property type="protein sequence ID" value="CAB4588768.1"/>
    <property type="molecule type" value="Genomic_DNA"/>
</dbReference>
<dbReference type="EMBL" id="CAFBOE010000077">
    <property type="protein sequence ID" value="CAB4978020.1"/>
    <property type="molecule type" value="Genomic_DNA"/>
</dbReference>
<accession>A0A6J6WE57</accession>
<dbReference type="AlphaFoldDB" id="A0A6J6WE57"/>
<sequence length="56" mass="6046">METFAHSISDAISRSNSREVTARLEVRPARSIASVINPVFVVSKLGVLPPKTPGQK</sequence>
<protein>
    <submittedName>
        <fullName evidence="2">Unannotated protein</fullName>
    </submittedName>
</protein>
<proteinExistence type="predicted"/>
<dbReference type="EMBL" id="CAEZZZ010000048">
    <property type="protein sequence ID" value="CAB4781268.1"/>
    <property type="molecule type" value="Genomic_DNA"/>
</dbReference>
<reference evidence="2" key="1">
    <citation type="submission" date="2020-05" db="EMBL/GenBank/DDBJ databases">
        <authorList>
            <person name="Chiriac C."/>
            <person name="Salcher M."/>
            <person name="Ghai R."/>
            <person name="Kavagutti S V."/>
        </authorList>
    </citation>
    <scope>NUCLEOTIDE SEQUENCE</scope>
</reference>